<evidence type="ECO:0000313" key="1">
    <source>
        <dbReference type="EMBL" id="KAL5109514.1"/>
    </source>
</evidence>
<protein>
    <submittedName>
        <fullName evidence="1">Uncharacterized protein</fullName>
    </submittedName>
</protein>
<comment type="caution">
    <text evidence="1">The sequence shown here is derived from an EMBL/GenBank/DDBJ whole genome shotgun (WGS) entry which is preliminary data.</text>
</comment>
<name>A0ABR4QI80_9CEST</name>
<accession>A0ABR4QI80</accession>
<reference evidence="1 2" key="1">
    <citation type="journal article" date="2022" name="Front. Cell. Infect. Microbiol.">
        <title>The Genomes of Two Strains of Taenia crassiceps the Animal Model for the Study of Human Cysticercosis.</title>
        <authorList>
            <person name="Bobes R.J."/>
            <person name="Estrada K."/>
            <person name="Rios-Valencia D.G."/>
            <person name="Calderon-Gallegos A."/>
            <person name="de la Torre P."/>
            <person name="Carrero J.C."/>
            <person name="Sanchez-Flores A."/>
            <person name="Laclette J.P."/>
        </authorList>
    </citation>
    <scope>NUCLEOTIDE SEQUENCE [LARGE SCALE GENOMIC DNA]</scope>
    <source>
        <strain evidence="1">WFUcys</strain>
    </source>
</reference>
<organism evidence="1 2">
    <name type="scientific">Taenia crassiceps</name>
    <dbReference type="NCBI Taxonomy" id="6207"/>
    <lineage>
        <taxon>Eukaryota</taxon>
        <taxon>Metazoa</taxon>
        <taxon>Spiralia</taxon>
        <taxon>Lophotrochozoa</taxon>
        <taxon>Platyhelminthes</taxon>
        <taxon>Cestoda</taxon>
        <taxon>Eucestoda</taxon>
        <taxon>Cyclophyllidea</taxon>
        <taxon>Taeniidae</taxon>
        <taxon>Taenia</taxon>
    </lineage>
</organism>
<evidence type="ECO:0000313" key="2">
    <source>
        <dbReference type="Proteomes" id="UP001651158"/>
    </source>
</evidence>
<gene>
    <name evidence="1" type="ORF">TcWFU_009849</name>
</gene>
<dbReference type="Proteomes" id="UP001651158">
    <property type="component" value="Unassembled WGS sequence"/>
</dbReference>
<dbReference type="EMBL" id="JAKROA010000003">
    <property type="protein sequence ID" value="KAL5109514.1"/>
    <property type="molecule type" value="Genomic_DNA"/>
</dbReference>
<keyword evidence="2" id="KW-1185">Reference proteome</keyword>
<proteinExistence type="predicted"/>
<sequence length="204" mass="22283">MRRLWMRYGRLSQTYPKGTADLLSEGNSECAPLIGRPTRPHAHHIACRPLGKRQAEMVRMVYICAETRVAFIGSLTGADEKEVAYAHRRAIAAAVNDLFGNISGAPLHAFDLLKCTEVRTEQEERVEKLGEMVERRYSLLIALQGAHVNEMVAALSMITAGFCGGEILRLFVAPTAPPEVRASARVLLDVIGVAESPTSLVSPS</sequence>